<dbReference type="PANTHER" id="PTHR48041:SF91">
    <property type="entry name" value="ABC TRANSPORTER G FAMILY MEMBER 28"/>
    <property type="match status" value="1"/>
</dbReference>
<feature type="transmembrane region" description="Helical" evidence="7">
    <location>
        <begin position="558"/>
        <end position="579"/>
    </location>
</feature>
<dbReference type="Gene3D" id="3.40.50.300">
    <property type="entry name" value="P-loop containing nucleotide triphosphate hydrolases"/>
    <property type="match status" value="1"/>
</dbReference>
<reference evidence="10" key="1">
    <citation type="submission" date="2017-12" db="EMBL/GenBank/DDBJ databases">
        <authorList>
            <consortium name="DOE Joint Genome Institute"/>
            <person name="Mondo S.J."/>
            <person name="Kjaerbolling I."/>
            <person name="Vesth T.C."/>
            <person name="Frisvad J.C."/>
            <person name="Nybo J.L."/>
            <person name="Theobald S."/>
            <person name="Kuo A."/>
            <person name="Bowyer P."/>
            <person name="Matsuda Y."/>
            <person name="Lyhne E.K."/>
            <person name="Kogle M.E."/>
            <person name="Clum A."/>
            <person name="Lipzen A."/>
            <person name="Salamov A."/>
            <person name="Ngan C.Y."/>
            <person name="Daum C."/>
            <person name="Chiniquy J."/>
            <person name="Barry K."/>
            <person name="LaButti K."/>
            <person name="Haridas S."/>
            <person name="Simmons B.A."/>
            <person name="Magnuson J.K."/>
            <person name="Mortensen U.H."/>
            <person name="Larsen T.O."/>
            <person name="Grigoriev I.V."/>
            <person name="Baker S.E."/>
            <person name="Andersen M.R."/>
            <person name="Nordberg H.P."/>
            <person name="Cantor M.N."/>
            <person name="Hua S.X."/>
        </authorList>
    </citation>
    <scope>NUCLEOTIDE SEQUENCE [LARGE SCALE GENOMIC DNA]</scope>
    <source>
        <strain evidence="10">IBT 19404</strain>
    </source>
</reference>
<comment type="subcellular location">
    <subcellularLocation>
        <location evidence="1">Membrane</location>
        <topology evidence="1">Multi-pass membrane protein</topology>
    </subcellularLocation>
</comment>
<keyword evidence="9" id="KW-0378">Hydrolase</keyword>
<feature type="transmembrane region" description="Helical" evidence="7">
    <location>
        <begin position="660"/>
        <end position="678"/>
    </location>
</feature>
<dbReference type="InterPro" id="IPR013525">
    <property type="entry name" value="ABC2_TM"/>
</dbReference>
<dbReference type="Pfam" id="PF00005">
    <property type="entry name" value="ABC_tran"/>
    <property type="match status" value="1"/>
</dbReference>
<accession>A0A2J5HNJ9</accession>
<keyword evidence="5 7" id="KW-0472">Membrane</keyword>
<feature type="domain" description="ABC transporter" evidence="8">
    <location>
        <begin position="198"/>
        <end position="421"/>
    </location>
</feature>
<name>A0A2J5HNJ9_9EURO</name>
<feature type="region of interest" description="Disordered" evidence="6">
    <location>
        <begin position="142"/>
        <end position="188"/>
    </location>
</feature>
<dbReference type="GO" id="GO:0005524">
    <property type="term" value="F:ATP binding"/>
    <property type="evidence" value="ECO:0007669"/>
    <property type="project" value="InterPro"/>
</dbReference>
<keyword evidence="3 7" id="KW-0812">Transmembrane</keyword>
<evidence type="ECO:0000256" key="2">
    <source>
        <dbReference type="ARBA" id="ARBA00022448"/>
    </source>
</evidence>
<dbReference type="InterPro" id="IPR017871">
    <property type="entry name" value="ABC_transporter-like_CS"/>
</dbReference>
<dbReference type="InterPro" id="IPR043926">
    <property type="entry name" value="ABCG_dom"/>
</dbReference>
<dbReference type="SUPFAM" id="SSF52540">
    <property type="entry name" value="P-loop containing nucleoside triphosphate hydrolases"/>
    <property type="match status" value="1"/>
</dbReference>
<evidence type="ECO:0000256" key="7">
    <source>
        <dbReference type="SAM" id="Phobius"/>
    </source>
</evidence>
<dbReference type="InterPro" id="IPR027417">
    <property type="entry name" value="P-loop_NTPase"/>
</dbReference>
<dbReference type="InterPro" id="IPR003439">
    <property type="entry name" value="ABC_transporter-like_ATP-bd"/>
</dbReference>
<dbReference type="OrthoDB" id="66620at2759"/>
<dbReference type="PROSITE" id="PS00211">
    <property type="entry name" value="ABC_TRANSPORTER_1"/>
    <property type="match status" value="1"/>
</dbReference>
<evidence type="ECO:0000256" key="5">
    <source>
        <dbReference type="ARBA" id="ARBA00023136"/>
    </source>
</evidence>
<dbReference type="GO" id="GO:0140359">
    <property type="term" value="F:ABC-type transporter activity"/>
    <property type="evidence" value="ECO:0007669"/>
    <property type="project" value="InterPro"/>
</dbReference>
<feature type="compositionally biased region" description="Basic and acidic residues" evidence="6">
    <location>
        <begin position="145"/>
        <end position="156"/>
    </location>
</feature>
<dbReference type="EMBL" id="KZ559570">
    <property type="protein sequence ID" value="PLN78819.1"/>
    <property type="molecule type" value="Genomic_DNA"/>
</dbReference>
<dbReference type="PANTHER" id="PTHR48041">
    <property type="entry name" value="ABC TRANSPORTER G FAMILY MEMBER 28"/>
    <property type="match status" value="1"/>
</dbReference>
<dbReference type="Pfam" id="PF19055">
    <property type="entry name" value="ABC2_membrane_7"/>
    <property type="match status" value="1"/>
</dbReference>
<keyword evidence="10" id="KW-1185">Reference proteome</keyword>
<protein>
    <submittedName>
        <fullName evidence="9">P-loop containing nucleoside triphosphate hydrolase protein</fullName>
    </submittedName>
</protein>
<feature type="transmembrane region" description="Helical" evidence="7">
    <location>
        <begin position="631"/>
        <end position="654"/>
    </location>
</feature>
<evidence type="ECO:0000259" key="8">
    <source>
        <dbReference type="PROSITE" id="PS50893"/>
    </source>
</evidence>
<evidence type="ECO:0000256" key="3">
    <source>
        <dbReference type="ARBA" id="ARBA00022692"/>
    </source>
</evidence>
<feature type="transmembrane region" description="Helical" evidence="7">
    <location>
        <begin position="113"/>
        <end position="134"/>
    </location>
</feature>
<dbReference type="GO" id="GO:0016020">
    <property type="term" value="C:membrane"/>
    <property type="evidence" value="ECO:0007669"/>
    <property type="project" value="UniProtKB-SubCell"/>
</dbReference>
<gene>
    <name evidence="9" type="ORF">BDW42DRAFT_187154</name>
</gene>
<feature type="transmembrane region" description="Helical" evidence="7">
    <location>
        <begin position="508"/>
        <end position="528"/>
    </location>
</feature>
<evidence type="ECO:0000256" key="6">
    <source>
        <dbReference type="SAM" id="MobiDB-lite"/>
    </source>
</evidence>
<evidence type="ECO:0000256" key="4">
    <source>
        <dbReference type="ARBA" id="ARBA00022989"/>
    </source>
</evidence>
<evidence type="ECO:0000256" key="1">
    <source>
        <dbReference type="ARBA" id="ARBA00004141"/>
    </source>
</evidence>
<dbReference type="InterPro" id="IPR050352">
    <property type="entry name" value="ABCG_transporters"/>
</dbReference>
<dbReference type="Proteomes" id="UP000235023">
    <property type="component" value="Unassembled WGS sequence"/>
</dbReference>
<dbReference type="AlphaFoldDB" id="A0A2J5HNJ9"/>
<organism evidence="9 10">
    <name type="scientific">Aspergillus taichungensis</name>
    <dbReference type="NCBI Taxonomy" id="482145"/>
    <lineage>
        <taxon>Eukaryota</taxon>
        <taxon>Fungi</taxon>
        <taxon>Dikarya</taxon>
        <taxon>Ascomycota</taxon>
        <taxon>Pezizomycotina</taxon>
        <taxon>Eurotiomycetes</taxon>
        <taxon>Eurotiomycetidae</taxon>
        <taxon>Eurotiales</taxon>
        <taxon>Aspergillaceae</taxon>
        <taxon>Aspergillus</taxon>
        <taxon>Aspergillus subgen. Circumdati</taxon>
    </lineage>
</organism>
<keyword evidence="2" id="KW-0813">Transport</keyword>
<proteinExistence type="predicted"/>
<dbReference type="GO" id="GO:0016887">
    <property type="term" value="F:ATP hydrolysis activity"/>
    <property type="evidence" value="ECO:0007669"/>
    <property type="project" value="InterPro"/>
</dbReference>
<keyword evidence="4 7" id="KW-1133">Transmembrane helix</keyword>
<evidence type="ECO:0000313" key="10">
    <source>
        <dbReference type="Proteomes" id="UP000235023"/>
    </source>
</evidence>
<dbReference type="PROSITE" id="PS50893">
    <property type="entry name" value="ABC_TRANSPORTER_2"/>
    <property type="match status" value="1"/>
</dbReference>
<evidence type="ECO:0000313" key="9">
    <source>
        <dbReference type="EMBL" id="PLN78819.1"/>
    </source>
</evidence>
<dbReference type="Pfam" id="PF01061">
    <property type="entry name" value="ABC2_membrane"/>
    <property type="match status" value="1"/>
</dbReference>
<feature type="transmembrane region" description="Helical" evidence="7">
    <location>
        <begin position="690"/>
        <end position="709"/>
    </location>
</feature>
<sequence length="765" mass="83204">MSSCASGGDPIPLTLSDICLEGFYCPNNTANHPPELCPPTPECLIYKLQMEHNVCPSSQGIYEPSVCQTGHYCPPGGREQIRCPTGHYCPLGARSPVRCLALSHCPEGSGREVPFLGILCCVLIDLALVALTMWPSLRKRVSRRPWREKSNARDETGLEMQSAGLLGEGSPQGLEGNETDRDDDDGQYDERSGVGLRIEFRDVIVRNPQTGGAILDGVSGVAAQASLLGVLGPSGSGKTTLVHVLTGRVKATSASVLWDGIEQDLTQSRTTRGVVKFVAQEDVVHPNLTVWENVLHSARIHLGGSRTNREIARHTQRVIDSLQLTRVRNSIVGDGHGRGVSGGERKRVSIAMELAALSIILLLKRLTTKGITVICVIHQPRVEIFESLDAILVLQSGCSLYSGPAQGIQSHFEHLGYEFDPRHNPADVILDIAAGQAQPQIARTVKSATSGDLSKVAQCETLHHPDFPHLSTDRGPQRPSPGRMAPWHRQVVYCFQRDVKQQGRRPDLFWTEIAAGVVTGLLLGLAASELRGQLFQGMYHPPFLFLSSAMNYFSTPTVAMFSCFCIAFASAAPSVTIFGEEANLANRESKAGHSESAYFVAKVLSSLLRIALCALHHTSAYVVLGTPAVPFGVLLGLNYVFFYCIYGLGALVVSLTSREAAPLVCLMSTLIISALSGCQPRLASAKRWHLAWLWYMLPGTWYAEAYVSVHVTPLSYLYDIQAAAQYMGFTFDRPGLDMGVAILIGTAYRGLGCLLMTLRARTGWW</sequence>
<feature type="transmembrane region" description="Helical" evidence="7">
    <location>
        <begin position="738"/>
        <end position="758"/>
    </location>
</feature>